<evidence type="ECO:0000313" key="3">
    <source>
        <dbReference type="Proteomes" id="UP000257200"/>
    </source>
</evidence>
<sequence>MAVAYGTANQSGLLSQQYPPPLLPKPGKDNVRLQKLLKRTAKRKASAQASQSAAPFRSSLSPVNEASPDLEHSDHSTPTKTPETTPSLYSIQQPPRFTVRPLYQHVASPYPQRAAFGRAARMSPQTVEIPSYSYSQDVTTVSSYSPSTHLSGVSGAVGQVTQPAVLKISLPASSVSEATVPAAELKKPAVSTFVETHAGLKPAATIATPLSISTSPSPTSYPMAGGQFMTRPLTVLTPLVKSKSPRPTFKATEPSRSPKPMFDVPQIRMYTATTSYYETSRTPPVYDTAGLTAIGSMVPQSKTDFTPASEVRRGTTPTTHPSLLGTDIQRKTASSDIERDTAPTAEVNITPTSEIKRVTPPAEIKRATPTSEMKRVTPTSEMKRVTPTSEIKRATPTSEIKRGTPTSEIKRATPTTEVTAKTPIFEFQLSRTSAGRPKTPAYHVTRATTPVFEISRPNPLLFAVSPITVQPERSRTPQTVPAASSLPASRSLKTPEPPETMLNGDIHTDMTSAAKPTQQNITKSKSENDLTKGMIQTSPVGLQRPKTPTTVEVTIAVTGCQRPKTPTYEASRLMTTSPGYKRPKTPTYGALPLGVSPVAFQRPKTPTQVSQKSAYRGLTPAEYAAHGGIKTFSPAFGIISSVPPTQDEVKAKEEVLGVSKTPSQEPIVKEQSSVSVSTVKETPKAVDKPHQRDENFAITPSIPKIVVSQASDSSGTMLTKETRSAPGKAAEKQATTLIKEIPKAKSPTAEGKILEKHKVETPVQETTPKTKTPEAKHPLPKGADQDPLKAVKKLLGKDKVQTPEQKAIPDTKAVSEPRDPMKAIDATKIKPEDSKTSIAAPIKDTAAESGTENKMKHGKAESASTVKSSLETKEANKTMPEAEPLLKVIQKPKGVKSKVSGWSRLKKHMVVEQEEPQFPDLSSQKEVTVQDQTEMKKLDEKAEDKAKDKPEVQGENQTKDTPMATKMWDAVLFQMFSSKENIMHQIELNKSEEEKTEETKQELKEIPSFAYRLPVLLFSPRFDAKKLKEAASRPVTKISTVFEMGLIGRKGKEEEPKDFNRTARGFTPT</sequence>
<feature type="region of interest" description="Disordered" evidence="1">
    <location>
        <begin position="662"/>
        <end position="690"/>
    </location>
</feature>
<feature type="compositionally biased region" description="Basic and acidic residues" evidence="1">
    <location>
        <begin position="933"/>
        <end position="952"/>
    </location>
</feature>
<feature type="region of interest" description="Disordered" evidence="1">
    <location>
        <begin position="912"/>
        <end position="963"/>
    </location>
</feature>
<feature type="region of interest" description="Disordered" evidence="1">
    <location>
        <begin position="709"/>
        <end position="732"/>
    </location>
</feature>
<evidence type="ECO:0000256" key="1">
    <source>
        <dbReference type="SAM" id="MobiDB-lite"/>
    </source>
</evidence>
<dbReference type="Proteomes" id="UP000257200">
    <property type="component" value="Unplaced"/>
</dbReference>
<feature type="compositionally biased region" description="Low complexity" evidence="1">
    <location>
        <begin position="481"/>
        <end position="492"/>
    </location>
</feature>
<feature type="region of interest" description="Disordered" evidence="1">
    <location>
        <begin position="301"/>
        <end position="417"/>
    </location>
</feature>
<feature type="compositionally biased region" description="Polar residues" evidence="1">
    <location>
        <begin position="920"/>
        <end position="932"/>
    </location>
</feature>
<name>A0A3Q1FAD5_9TELE</name>
<organism evidence="2 3">
    <name type="scientific">Acanthochromis polyacanthus</name>
    <name type="common">spiny chromis</name>
    <dbReference type="NCBI Taxonomy" id="80966"/>
    <lineage>
        <taxon>Eukaryota</taxon>
        <taxon>Metazoa</taxon>
        <taxon>Chordata</taxon>
        <taxon>Craniata</taxon>
        <taxon>Vertebrata</taxon>
        <taxon>Euteleostomi</taxon>
        <taxon>Actinopterygii</taxon>
        <taxon>Neopterygii</taxon>
        <taxon>Teleostei</taxon>
        <taxon>Neoteleostei</taxon>
        <taxon>Acanthomorphata</taxon>
        <taxon>Ovalentaria</taxon>
        <taxon>Pomacentridae</taxon>
        <taxon>Acanthochromis</taxon>
    </lineage>
</organism>
<dbReference type="InParanoid" id="A0A3Q1FAD5"/>
<feature type="compositionally biased region" description="Basic and acidic residues" evidence="1">
    <location>
        <begin position="771"/>
        <end position="835"/>
    </location>
</feature>
<feature type="compositionally biased region" description="Low complexity" evidence="1">
    <location>
        <begin position="46"/>
        <end position="59"/>
    </location>
</feature>
<feature type="compositionally biased region" description="Polar residues" evidence="1">
    <location>
        <begin position="709"/>
        <end position="719"/>
    </location>
</feature>
<reference evidence="2" key="2">
    <citation type="submission" date="2025-09" db="UniProtKB">
        <authorList>
            <consortium name="Ensembl"/>
        </authorList>
    </citation>
    <scope>IDENTIFICATION</scope>
</reference>
<proteinExistence type="predicted"/>
<feature type="compositionally biased region" description="Basic and acidic residues" evidence="1">
    <location>
        <begin position="1050"/>
        <end position="1061"/>
    </location>
</feature>
<feature type="region of interest" description="Disordered" evidence="1">
    <location>
        <begin position="471"/>
        <end position="497"/>
    </location>
</feature>
<dbReference type="Ensembl" id="ENSAPOT00000020853.1">
    <property type="protein sequence ID" value="ENSAPOP00000012847.1"/>
    <property type="gene ID" value="ENSAPOG00000015562.1"/>
</dbReference>
<feature type="region of interest" description="Disordered" evidence="1">
    <location>
        <begin position="1049"/>
        <end position="1069"/>
    </location>
</feature>
<dbReference type="STRING" id="80966.ENSAPOP00000012847"/>
<feature type="compositionally biased region" description="Low complexity" evidence="1">
    <location>
        <begin position="761"/>
        <end position="770"/>
    </location>
</feature>
<dbReference type="PANTHER" id="PTHR38004:SF1">
    <property type="entry name" value="PROLINE-RICH PROTEIN 33"/>
    <property type="match status" value="1"/>
</dbReference>
<feature type="region of interest" description="Disordered" evidence="1">
    <location>
        <begin position="243"/>
        <end position="262"/>
    </location>
</feature>
<feature type="compositionally biased region" description="Polar residues" evidence="1">
    <location>
        <begin position="662"/>
        <end position="680"/>
    </location>
</feature>
<reference evidence="2" key="1">
    <citation type="submission" date="2025-08" db="UniProtKB">
        <authorList>
            <consortium name="Ensembl"/>
        </authorList>
    </citation>
    <scope>IDENTIFICATION</scope>
</reference>
<dbReference type="GeneTree" id="ENSGT00940000167812"/>
<dbReference type="InterPro" id="IPR028004">
    <property type="entry name" value="DUF4643"/>
</dbReference>
<feature type="region of interest" description="Disordered" evidence="1">
    <location>
        <begin position="760"/>
        <end position="886"/>
    </location>
</feature>
<evidence type="ECO:0000313" key="2">
    <source>
        <dbReference type="Ensembl" id="ENSAPOP00000012847.1"/>
    </source>
</evidence>
<dbReference type="AlphaFoldDB" id="A0A3Q1FAD5"/>
<feature type="region of interest" description="Disordered" evidence="1">
    <location>
        <begin position="1"/>
        <end position="90"/>
    </location>
</feature>
<feature type="compositionally biased region" description="Basic and acidic residues" evidence="1">
    <location>
        <begin position="681"/>
        <end position="690"/>
    </location>
</feature>
<dbReference type="PANTHER" id="PTHR38004">
    <property type="entry name" value="PROLINE-RICH PROTEIN 33"/>
    <property type="match status" value="1"/>
</dbReference>
<feature type="compositionally biased region" description="Basic residues" evidence="1">
    <location>
        <begin position="35"/>
        <end position="45"/>
    </location>
</feature>
<dbReference type="Pfam" id="PF15485">
    <property type="entry name" value="DUF4643"/>
    <property type="match status" value="1"/>
</dbReference>
<protein>
    <submittedName>
        <fullName evidence="2">Mucin-3A-like</fullName>
    </submittedName>
</protein>
<accession>A0A3Q1FAD5</accession>
<feature type="compositionally biased region" description="Basic and acidic residues" evidence="1">
    <location>
        <begin position="851"/>
        <end position="860"/>
    </location>
</feature>
<keyword evidence="3" id="KW-1185">Reference proteome</keyword>